<sequence>MMEHRDSALVQLEEAKQRVAHLEEKTALYQAILEHRIPDTTNPSNWEEIRHNHCDVFYSPSGSSENVNS</sequence>
<gene>
    <name evidence="2" type="ORF">JCM9152_4316</name>
</gene>
<reference evidence="2" key="1">
    <citation type="journal article" date="2014" name="Genome Announc.">
        <title>Draft Genome Sequences of Three Alkaliphilic Bacillus Strains, Bacillus wakoensis JCM 9140T, Bacillus akibai JCM 9157T, and Bacillus hemicellulosilyticus JCM 9152T.</title>
        <authorList>
            <person name="Yuki M."/>
            <person name="Oshima K."/>
            <person name="Suda W."/>
            <person name="Oshida Y."/>
            <person name="Kitamura K."/>
            <person name="Iida T."/>
            <person name="Hattori M."/>
            <person name="Ohkuma M."/>
        </authorList>
    </citation>
    <scope>NUCLEOTIDE SEQUENCE [LARGE SCALE GENOMIC DNA]</scope>
    <source>
        <strain evidence="2">JCM 9152</strain>
    </source>
</reference>
<evidence type="ECO:0000313" key="3">
    <source>
        <dbReference type="Proteomes" id="UP000018895"/>
    </source>
</evidence>
<evidence type="ECO:0000256" key="1">
    <source>
        <dbReference type="SAM" id="Coils"/>
    </source>
</evidence>
<dbReference type="Proteomes" id="UP000018895">
    <property type="component" value="Unassembled WGS sequence"/>
</dbReference>
<feature type="coiled-coil region" evidence="1">
    <location>
        <begin position="5"/>
        <end position="32"/>
    </location>
</feature>
<proteinExistence type="predicted"/>
<dbReference type="STRING" id="1236971.JCM9152_4316"/>
<organism evidence="2 3">
    <name type="scientific">Halalkalibacter hemicellulosilyticusJCM 9152</name>
    <dbReference type="NCBI Taxonomy" id="1236971"/>
    <lineage>
        <taxon>Bacteria</taxon>
        <taxon>Bacillati</taxon>
        <taxon>Bacillota</taxon>
        <taxon>Bacilli</taxon>
        <taxon>Bacillales</taxon>
        <taxon>Bacillaceae</taxon>
        <taxon>Halalkalibacter</taxon>
    </lineage>
</organism>
<evidence type="ECO:0000313" key="2">
    <source>
        <dbReference type="EMBL" id="GAE32754.1"/>
    </source>
</evidence>
<dbReference type="AlphaFoldDB" id="W4QN26"/>
<dbReference type="EMBL" id="BAUU01000049">
    <property type="protein sequence ID" value="GAE32754.1"/>
    <property type="molecule type" value="Genomic_DNA"/>
</dbReference>
<accession>W4QN26</accession>
<keyword evidence="1" id="KW-0175">Coiled coil</keyword>
<name>W4QN26_9BACI</name>
<keyword evidence="3" id="KW-1185">Reference proteome</keyword>
<comment type="caution">
    <text evidence="2">The sequence shown here is derived from an EMBL/GenBank/DDBJ whole genome shotgun (WGS) entry which is preliminary data.</text>
</comment>
<protein>
    <submittedName>
        <fullName evidence="2">Transcriptional regulator</fullName>
    </submittedName>
</protein>